<dbReference type="AlphaFoldDB" id="A0AAV3UC49"/>
<dbReference type="GO" id="GO:0032259">
    <property type="term" value="P:methylation"/>
    <property type="evidence" value="ECO:0007669"/>
    <property type="project" value="UniProtKB-KW"/>
</dbReference>
<dbReference type="PANTHER" id="PTHR43591">
    <property type="entry name" value="METHYLTRANSFERASE"/>
    <property type="match status" value="1"/>
</dbReference>
<reference evidence="2 3" key="1">
    <citation type="journal article" date="2019" name="Int. J. Syst. Evol. Microbiol.">
        <title>The Global Catalogue of Microorganisms (GCM) 10K type strain sequencing project: providing services to taxonomists for standard genome sequencing and annotation.</title>
        <authorList>
            <consortium name="The Broad Institute Genomics Platform"/>
            <consortium name="The Broad Institute Genome Sequencing Center for Infectious Disease"/>
            <person name="Wu L."/>
            <person name="Ma J."/>
        </authorList>
    </citation>
    <scope>NUCLEOTIDE SEQUENCE [LARGE SCALE GENOMIC DNA]</scope>
    <source>
        <strain evidence="2 3">JCM 17504</strain>
    </source>
</reference>
<dbReference type="Gene3D" id="3.40.50.150">
    <property type="entry name" value="Vaccinia Virus protein VP39"/>
    <property type="match status" value="1"/>
</dbReference>
<dbReference type="SUPFAM" id="SSF53335">
    <property type="entry name" value="S-adenosyl-L-methionine-dependent methyltransferases"/>
    <property type="match status" value="1"/>
</dbReference>
<evidence type="ECO:0000313" key="3">
    <source>
        <dbReference type="Proteomes" id="UP001501729"/>
    </source>
</evidence>
<keyword evidence="3" id="KW-1185">Reference proteome</keyword>
<keyword evidence="2" id="KW-0489">Methyltransferase</keyword>
<accession>A0AAV3UC49</accession>
<gene>
    <name evidence="2" type="ORF">GCM10025751_05790</name>
</gene>
<dbReference type="RefSeq" id="WP_227775378.1">
    <property type="nucleotide sequence ID" value="NZ_BAABKX010000001.1"/>
</dbReference>
<dbReference type="InterPro" id="IPR013216">
    <property type="entry name" value="Methyltransf_11"/>
</dbReference>
<dbReference type="Pfam" id="PF08241">
    <property type="entry name" value="Methyltransf_11"/>
    <property type="match status" value="1"/>
</dbReference>
<dbReference type="InterPro" id="IPR029063">
    <property type="entry name" value="SAM-dependent_MTases_sf"/>
</dbReference>
<sequence>MTDWSDSSDAVAEQYEDSGNLNARISLHEEYSTAERDFRSWQFDQFECDSGTRILVVGCGPAELWETNAERIPANWSVTLTDFSPGMVDEARENVPADGTFSFRVADASNLPFEDDSFDAATANHMLYHVPDRDSAIRELRRVLKPDGTLYATANGDGHIGELFEVMESALNTSVSHATGFTLDNGREQLERQFSAVERRQYVDSLAVTDVDPLIAYILSREDVDESSVGNLRKAFEKRFEDGVFHVTKNTGMFVAHE</sequence>
<dbReference type="Proteomes" id="UP001501729">
    <property type="component" value="Unassembled WGS sequence"/>
</dbReference>
<proteinExistence type="predicted"/>
<comment type="caution">
    <text evidence="2">The sequence shown here is derived from an EMBL/GenBank/DDBJ whole genome shotgun (WGS) entry which is preliminary data.</text>
</comment>
<feature type="domain" description="Methyltransferase type 11" evidence="1">
    <location>
        <begin position="55"/>
        <end position="151"/>
    </location>
</feature>
<dbReference type="CDD" id="cd02440">
    <property type="entry name" value="AdoMet_MTases"/>
    <property type="match status" value="1"/>
</dbReference>
<evidence type="ECO:0000313" key="2">
    <source>
        <dbReference type="EMBL" id="GAA5042437.1"/>
    </source>
</evidence>
<evidence type="ECO:0000259" key="1">
    <source>
        <dbReference type="Pfam" id="PF08241"/>
    </source>
</evidence>
<dbReference type="EMBL" id="BAABKX010000001">
    <property type="protein sequence ID" value="GAA5042437.1"/>
    <property type="molecule type" value="Genomic_DNA"/>
</dbReference>
<protein>
    <submittedName>
        <fullName evidence="2">Class I SAM-dependent methyltransferase</fullName>
    </submittedName>
</protein>
<keyword evidence="2" id="KW-0808">Transferase</keyword>
<organism evidence="2 3">
    <name type="scientific">Haladaptatus pallidirubidus</name>
    <dbReference type="NCBI Taxonomy" id="1008152"/>
    <lineage>
        <taxon>Archaea</taxon>
        <taxon>Methanobacteriati</taxon>
        <taxon>Methanobacteriota</taxon>
        <taxon>Stenosarchaea group</taxon>
        <taxon>Halobacteria</taxon>
        <taxon>Halobacteriales</taxon>
        <taxon>Haladaptataceae</taxon>
        <taxon>Haladaptatus</taxon>
    </lineage>
</organism>
<dbReference type="GeneID" id="68615269"/>
<name>A0AAV3UC49_9EURY</name>
<dbReference type="GO" id="GO:0008757">
    <property type="term" value="F:S-adenosylmethionine-dependent methyltransferase activity"/>
    <property type="evidence" value="ECO:0007669"/>
    <property type="project" value="InterPro"/>
</dbReference>
<dbReference type="PANTHER" id="PTHR43591:SF24">
    <property type="entry name" value="2-METHOXY-6-POLYPRENYL-1,4-BENZOQUINOL METHYLASE, MITOCHONDRIAL"/>
    <property type="match status" value="1"/>
</dbReference>